<dbReference type="GO" id="GO:0016787">
    <property type="term" value="F:hydrolase activity"/>
    <property type="evidence" value="ECO:0007669"/>
    <property type="project" value="UniProtKB-KW"/>
</dbReference>
<dbReference type="Pfam" id="PF00270">
    <property type="entry name" value="DEAD"/>
    <property type="match status" value="1"/>
</dbReference>
<dbReference type="InterPro" id="IPR048392">
    <property type="entry name" value="MTR4-like_stalk"/>
</dbReference>
<dbReference type="Pfam" id="PF17911">
    <property type="entry name" value="Ski2_N"/>
    <property type="match status" value="1"/>
</dbReference>
<dbReference type="EMBL" id="JAPQKI010000001">
    <property type="protein sequence ID" value="KAJ5112409.1"/>
    <property type="molecule type" value="Genomic_DNA"/>
</dbReference>
<name>A0A9W9KMM7_9EURO</name>
<dbReference type="GO" id="GO:0055087">
    <property type="term" value="C:Ski complex"/>
    <property type="evidence" value="ECO:0007669"/>
    <property type="project" value="TreeGrafter"/>
</dbReference>
<dbReference type="GO" id="GO:0005524">
    <property type="term" value="F:ATP binding"/>
    <property type="evidence" value="ECO:0007669"/>
    <property type="project" value="UniProtKB-KW"/>
</dbReference>
<dbReference type="GO" id="GO:0070478">
    <property type="term" value="P:nuclear-transcribed mRNA catabolic process, 3'-5' exonucleolytic nonsense-mediated decay"/>
    <property type="evidence" value="ECO:0007669"/>
    <property type="project" value="TreeGrafter"/>
</dbReference>
<dbReference type="InterPro" id="IPR011545">
    <property type="entry name" value="DEAD/DEAH_box_helicase_dom"/>
</dbReference>
<organism evidence="12 13">
    <name type="scientific">Penicillium argentinense</name>
    <dbReference type="NCBI Taxonomy" id="1131581"/>
    <lineage>
        <taxon>Eukaryota</taxon>
        <taxon>Fungi</taxon>
        <taxon>Dikarya</taxon>
        <taxon>Ascomycota</taxon>
        <taxon>Pezizomycotina</taxon>
        <taxon>Eurotiomycetes</taxon>
        <taxon>Eurotiomycetidae</taxon>
        <taxon>Eurotiales</taxon>
        <taxon>Aspergillaceae</taxon>
        <taxon>Penicillium</taxon>
    </lineage>
</organism>
<evidence type="ECO:0000256" key="1">
    <source>
        <dbReference type="ARBA" id="ARBA00004496"/>
    </source>
</evidence>
<dbReference type="Pfam" id="PF00271">
    <property type="entry name" value="Helicase_C"/>
    <property type="match status" value="1"/>
</dbReference>
<dbReference type="InterPro" id="IPR025696">
    <property type="entry name" value="Beta-barrel_MTR4"/>
</dbReference>
<feature type="compositionally biased region" description="Low complexity" evidence="9">
    <location>
        <begin position="589"/>
        <end position="598"/>
    </location>
</feature>
<dbReference type="InterPro" id="IPR027417">
    <property type="entry name" value="P-loop_NTPase"/>
</dbReference>
<keyword evidence="4" id="KW-0547">Nucleotide-binding</keyword>
<dbReference type="FunFam" id="1.10.3380.30:FF:000001">
    <property type="entry name" value="Ski2 ATP-dependent RNA helicase"/>
    <property type="match status" value="1"/>
</dbReference>
<dbReference type="Pfam" id="PF08148">
    <property type="entry name" value="DSHCT"/>
    <property type="match status" value="1"/>
</dbReference>
<keyword evidence="13" id="KW-1185">Reference proteome</keyword>
<dbReference type="InterPro" id="IPR016438">
    <property type="entry name" value="SKI2-like"/>
</dbReference>
<dbReference type="GeneID" id="81351937"/>
<keyword evidence="3" id="KW-0963">Cytoplasm</keyword>
<dbReference type="CDD" id="cd18795">
    <property type="entry name" value="SF2_C_Ski2"/>
    <property type="match status" value="1"/>
</dbReference>
<keyword evidence="5" id="KW-0378">Hydrolase</keyword>
<sequence length="1331" mass="149370">MDDDKDLASAMKGLKLKSMDIDPNFMTKRLEEENSMQKGKGNTTATPRRDQPKEGLDHLDELEADLEAEFMTPSPQFTPQMLNRLQKRWEIPTDPTDLMRIAPTQTRTVTRFIREGLQGRVTGYKQVTVPATSETAKNSTSMLRRPAGRAEFVRGAAGFFPFAPGGLEGVSAIAAMEAGTHGSGESRSGGSSGLDRIINFGAEGGLLTVPPGFSRGLNFDEKKSKEVEEGDKEVEQALLEKSEFKICTPQEPAEEEVKCENDSDDDDDLTDSEAYADIDALLPTEFAAFEPRNPLLSSLRKQMGKEWAHVVNVNKSFHNFREMVPDMAREWPFELDTFQKEAVYHLENNDSVFVAAHTSAGKTVVAEYAIALAAKHMTKAIYTSPIKALSNQKYRDFRKTFDDVGILTGDVQINPEASCLIMTTEILRSMLYRGADIIRDVEFVIFDEVHYVNDLERGVVWEEVIIMLPEHVTLILLSATVPNTHEFASWVGRTKKKDIYVISTPKRPVPLEHYLWAGTDKYKIVDSNKRFIEAGWKKANDAMSGKDAKAKKEAEALAQGQRGGPQGGRGGRGQGPGRGGPRGGGQRGGPAPRGRGQPSNRGTGNIARSGRGGGRTSAAQDKTIWVSLVSHLRKEELLPGCIFVFSKKRCQENADSLSRQDFCNASEKSQIHMFIEMSLTRLKPEDRVLPQILNLRDLLSRGIAVHHGGLLPIMKEIVEILFARSLVKVLFATETFAMGLNLPTRTVVFSGFRKHDGKGFRDLLPGEYTQMAGRAGRRGLDNVGYVIVTASGRDEAPPAASLKKMILGEPTKLRSQFRLTYNMILNLLRVEALKIEEMIKRSFSENATQALLPQNEQKVQLSEANLEKIKRKPCEICDVDIESCHQAAVEYRRLTIELHLKLLSSPTGKRLLGLKRLVVYQKDGMRTAGIIVKEGVTTGAVPCIQVLEIGTLDTKRHPSDILPYLPKFRQFFRGLPRDASQMHLKVVKVPLSEIECITKTLVKVTGPIWYLNIKKGKLPPRPDPLCFWLFSEIPELTRLPHQEVGKFADKELKKYTPSWLLHEWDEVDYSHIKELEIRDILVKRKGHATVAEMAQSMLCASFLQHYEMQNDEWQIKENISQLKQQMSDQNLQLLPDYEQRVQVLKELGFVDDVGRVQLKGKVACEIHSADELVLTELILENVLAEYEPEEIVALLSAFVFQEKTESTPKLTPRLEKGQDAIIRIAERVNDFQVLHQVIQSTEDSNDFASKPRFGLAEVVYEWARGMSFNRITDLTDVMEGTIVRCITRLDETCREVRNAAKLVGDPSLHTKMEKAQELIKRDVIFAASLYM</sequence>
<dbReference type="FunFam" id="3.40.50.300:FF:000354">
    <property type="entry name" value="ATP-dependent RNA helicase SKI2"/>
    <property type="match status" value="1"/>
</dbReference>
<feature type="compositionally biased region" description="Polar residues" evidence="9">
    <location>
        <begin position="36"/>
        <end position="46"/>
    </location>
</feature>
<dbReference type="Gene3D" id="3.40.50.300">
    <property type="entry name" value="P-loop containing nucleotide triphosphate hydrolases"/>
    <property type="match status" value="2"/>
</dbReference>
<dbReference type="PROSITE" id="PS51192">
    <property type="entry name" value="HELICASE_ATP_BIND_1"/>
    <property type="match status" value="1"/>
</dbReference>
<comment type="similarity">
    <text evidence="2">Belongs to the helicase family. SKI2 subfamily.</text>
</comment>
<comment type="caution">
    <text evidence="12">The sequence shown here is derived from an EMBL/GenBank/DDBJ whole genome shotgun (WGS) entry which is preliminary data.</text>
</comment>
<dbReference type="Pfam" id="PF21408">
    <property type="entry name" value="MTR4-like_stalk"/>
    <property type="match status" value="1"/>
</dbReference>
<feature type="compositionally biased region" description="Gly residues" evidence="9">
    <location>
        <begin position="561"/>
        <end position="588"/>
    </location>
</feature>
<evidence type="ECO:0000313" key="13">
    <source>
        <dbReference type="Proteomes" id="UP001149074"/>
    </source>
</evidence>
<keyword evidence="7" id="KW-0067">ATP-binding</keyword>
<dbReference type="InterPro" id="IPR014001">
    <property type="entry name" value="Helicase_ATP-bd"/>
</dbReference>
<dbReference type="InterPro" id="IPR012961">
    <property type="entry name" value="Ski2/MTR4_C"/>
</dbReference>
<dbReference type="InterPro" id="IPR040801">
    <property type="entry name" value="Ski2_N"/>
</dbReference>
<feature type="domain" description="Helicase C-terminal" evidence="11">
    <location>
        <begin position="627"/>
        <end position="828"/>
    </location>
</feature>
<dbReference type="SMART" id="SM00490">
    <property type="entry name" value="HELICc"/>
    <property type="match status" value="1"/>
</dbReference>
<dbReference type="OrthoDB" id="64767at2759"/>
<feature type="compositionally biased region" description="Basic and acidic residues" evidence="9">
    <location>
        <begin position="47"/>
        <end position="56"/>
    </location>
</feature>
<feature type="region of interest" description="Disordered" evidence="9">
    <location>
        <begin position="542"/>
        <end position="618"/>
    </location>
</feature>
<evidence type="ECO:0000313" key="12">
    <source>
        <dbReference type="EMBL" id="KAJ5112409.1"/>
    </source>
</evidence>
<evidence type="ECO:0000259" key="10">
    <source>
        <dbReference type="PROSITE" id="PS51192"/>
    </source>
</evidence>
<dbReference type="GO" id="GO:0003724">
    <property type="term" value="F:RNA helicase activity"/>
    <property type="evidence" value="ECO:0007669"/>
    <property type="project" value="InterPro"/>
</dbReference>
<feature type="compositionally biased region" description="Basic and acidic residues" evidence="9">
    <location>
        <begin position="542"/>
        <end position="555"/>
    </location>
</feature>
<evidence type="ECO:0000256" key="2">
    <source>
        <dbReference type="ARBA" id="ARBA00010140"/>
    </source>
</evidence>
<dbReference type="Pfam" id="PF13234">
    <property type="entry name" value="MTR4_beta-barrel"/>
    <property type="match status" value="1"/>
</dbReference>
<reference evidence="12" key="1">
    <citation type="submission" date="2022-11" db="EMBL/GenBank/DDBJ databases">
        <authorList>
            <person name="Petersen C."/>
        </authorList>
    </citation>
    <scope>NUCLEOTIDE SEQUENCE</scope>
    <source>
        <strain evidence="12">IBT 30761</strain>
    </source>
</reference>
<keyword evidence="8" id="KW-0694">RNA-binding</keyword>
<accession>A0A9W9KMM7</accession>
<evidence type="ECO:0000256" key="3">
    <source>
        <dbReference type="ARBA" id="ARBA00022490"/>
    </source>
</evidence>
<dbReference type="PANTHER" id="PTHR12131">
    <property type="entry name" value="ATP-DEPENDENT RNA AND DNA HELICASE"/>
    <property type="match status" value="1"/>
</dbReference>
<evidence type="ECO:0000259" key="11">
    <source>
        <dbReference type="PROSITE" id="PS51194"/>
    </source>
</evidence>
<dbReference type="PROSITE" id="PS51194">
    <property type="entry name" value="HELICASE_CTER"/>
    <property type="match status" value="1"/>
</dbReference>
<evidence type="ECO:0000256" key="9">
    <source>
        <dbReference type="SAM" id="MobiDB-lite"/>
    </source>
</evidence>
<dbReference type="GO" id="GO:0003723">
    <property type="term" value="F:RNA binding"/>
    <property type="evidence" value="ECO:0007669"/>
    <property type="project" value="UniProtKB-KW"/>
</dbReference>
<dbReference type="PIRSF" id="PIRSF005198">
    <property type="entry name" value="Antiviral_helicase_SKI2"/>
    <property type="match status" value="1"/>
</dbReference>
<feature type="region of interest" description="Disordered" evidence="9">
    <location>
        <begin position="249"/>
        <end position="270"/>
    </location>
</feature>
<evidence type="ECO:0000256" key="6">
    <source>
        <dbReference type="ARBA" id="ARBA00022806"/>
    </source>
</evidence>
<dbReference type="Gene3D" id="1.10.3380.30">
    <property type="match status" value="2"/>
</dbReference>
<proteinExistence type="inferred from homology"/>
<dbReference type="PANTHER" id="PTHR12131:SF1">
    <property type="entry name" value="ATP-DEPENDENT RNA HELICASE SUPV3L1, MITOCHONDRIAL-RELATED"/>
    <property type="match status" value="1"/>
</dbReference>
<gene>
    <name evidence="12" type="ORF">N7532_000454</name>
</gene>
<evidence type="ECO:0000256" key="4">
    <source>
        <dbReference type="ARBA" id="ARBA00022741"/>
    </source>
</evidence>
<reference evidence="12" key="2">
    <citation type="journal article" date="2023" name="IMA Fungus">
        <title>Comparative genomic study of the Penicillium genus elucidates a diverse pangenome and 15 lateral gene transfer events.</title>
        <authorList>
            <person name="Petersen C."/>
            <person name="Sorensen T."/>
            <person name="Nielsen M.R."/>
            <person name="Sondergaard T.E."/>
            <person name="Sorensen J.L."/>
            <person name="Fitzpatrick D.A."/>
            <person name="Frisvad J.C."/>
            <person name="Nielsen K.L."/>
        </authorList>
    </citation>
    <scope>NUCLEOTIDE SEQUENCE</scope>
    <source>
        <strain evidence="12">IBT 30761</strain>
    </source>
</reference>
<dbReference type="InterPro" id="IPR050699">
    <property type="entry name" value="RNA-DNA_Helicase"/>
</dbReference>
<dbReference type="SMART" id="SM01142">
    <property type="entry name" value="DSHCT"/>
    <property type="match status" value="1"/>
</dbReference>
<evidence type="ECO:0000256" key="7">
    <source>
        <dbReference type="ARBA" id="ARBA00022840"/>
    </source>
</evidence>
<feature type="domain" description="Helicase ATP-binding" evidence="10">
    <location>
        <begin position="343"/>
        <end position="499"/>
    </location>
</feature>
<keyword evidence="6" id="KW-0347">Helicase</keyword>
<evidence type="ECO:0000256" key="5">
    <source>
        <dbReference type="ARBA" id="ARBA00022801"/>
    </source>
</evidence>
<dbReference type="SMART" id="SM00487">
    <property type="entry name" value="DEXDc"/>
    <property type="match status" value="1"/>
</dbReference>
<protein>
    <submittedName>
        <fullName evidence="12">Uncharacterized protein</fullName>
    </submittedName>
</protein>
<dbReference type="Proteomes" id="UP001149074">
    <property type="component" value="Unassembled WGS sequence"/>
</dbReference>
<dbReference type="RefSeq" id="XP_056480182.1">
    <property type="nucleotide sequence ID" value="XM_056612958.1"/>
</dbReference>
<dbReference type="InterPro" id="IPR001650">
    <property type="entry name" value="Helicase_C-like"/>
</dbReference>
<evidence type="ECO:0000256" key="8">
    <source>
        <dbReference type="ARBA" id="ARBA00022884"/>
    </source>
</evidence>
<comment type="subcellular location">
    <subcellularLocation>
        <location evidence="1">Cytoplasm</location>
    </subcellularLocation>
</comment>
<dbReference type="Gene3D" id="2.30.30.1160">
    <property type="match status" value="1"/>
</dbReference>
<feature type="region of interest" description="Disordered" evidence="9">
    <location>
        <begin position="1"/>
        <end position="56"/>
    </location>
</feature>
<dbReference type="SUPFAM" id="SSF52540">
    <property type="entry name" value="P-loop containing nucleoside triphosphate hydrolases"/>
    <property type="match status" value="1"/>
</dbReference>